<protein>
    <submittedName>
        <fullName evidence="2">Uncharacterized protein</fullName>
    </submittedName>
</protein>
<dbReference type="AlphaFoldDB" id="A0A645J441"/>
<feature type="compositionally biased region" description="Basic and acidic residues" evidence="1">
    <location>
        <begin position="36"/>
        <end position="48"/>
    </location>
</feature>
<feature type="compositionally biased region" description="Basic and acidic residues" evidence="1">
    <location>
        <begin position="58"/>
        <end position="110"/>
    </location>
</feature>
<organism evidence="2">
    <name type="scientific">bioreactor metagenome</name>
    <dbReference type="NCBI Taxonomy" id="1076179"/>
    <lineage>
        <taxon>unclassified sequences</taxon>
        <taxon>metagenomes</taxon>
        <taxon>ecological metagenomes</taxon>
    </lineage>
</organism>
<gene>
    <name evidence="2" type="ORF">SDC9_205153</name>
</gene>
<accession>A0A645J441</accession>
<evidence type="ECO:0000256" key="1">
    <source>
        <dbReference type="SAM" id="MobiDB-lite"/>
    </source>
</evidence>
<dbReference type="EMBL" id="VSSQ01129001">
    <property type="protein sequence ID" value="MPN57459.1"/>
    <property type="molecule type" value="Genomic_DNA"/>
</dbReference>
<proteinExistence type="predicted"/>
<evidence type="ECO:0000313" key="2">
    <source>
        <dbReference type="EMBL" id="MPN57459.1"/>
    </source>
</evidence>
<sequence>MSIRTIDFQTIIPKSPEIQKIKNAENETQRNNLNIDIHKNQEQSDKKLKQVNGSQESYKTRIKDENDKEKGKNQSNYKREENKNSKHDLDKQDKEKNIKLHARNSIDIRI</sequence>
<feature type="region of interest" description="Disordered" evidence="1">
    <location>
        <begin position="19"/>
        <end position="110"/>
    </location>
</feature>
<comment type="caution">
    <text evidence="2">The sequence shown here is derived from an EMBL/GenBank/DDBJ whole genome shotgun (WGS) entry which is preliminary data.</text>
</comment>
<feature type="compositionally biased region" description="Basic and acidic residues" evidence="1">
    <location>
        <begin position="19"/>
        <end position="28"/>
    </location>
</feature>
<name>A0A645J441_9ZZZZ</name>
<reference evidence="2" key="1">
    <citation type="submission" date="2019-08" db="EMBL/GenBank/DDBJ databases">
        <authorList>
            <person name="Kucharzyk K."/>
            <person name="Murdoch R.W."/>
            <person name="Higgins S."/>
            <person name="Loffler F."/>
        </authorList>
    </citation>
    <scope>NUCLEOTIDE SEQUENCE</scope>
</reference>